<organism evidence="1">
    <name type="scientific">Tanacetum cinerariifolium</name>
    <name type="common">Dalmatian daisy</name>
    <name type="synonym">Chrysanthemum cinerariifolium</name>
    <dbReference type="NCBI Taxonomy" id="118510"/>
    <lineage>
        <taxon>Eukaryota</taxon>
        <taxon>Viridiplantae</taxon>
        <taxon>Streptophyta</taxon>
        <taxon>Embryophyta</taxon>
        <taxon>Tracheophyta</taxon>
        <taxon>Spermatophyta</taxon>
        <taxon>Magnoliopsida</taxon>
        <taxon>eudicotyledons</taxon>
        <taxon>Gunneridae</taxon>
        <taxon>Pentapetalae</taxon>
        <taxon>asterids</taxon>
        <taxon>campanulids</taxon>
        <taxon>Asterales</taxon>
        <taxon>Asteraceae</taxon>
        <taxon>Asteroideae</taxon>
        <taxon>Anthemideae</taxon>
        <taxon>Anthemidinae</taxon>
        <taxon>Tanacetum</taxon>
    </lineage>
</organism>
<keyword evidence="1" id="KW-0808">Transferase</keyword>
<name>A0A699XEF8_TANCI</name>
<evidence type="ECO:0000313" key="1">
    <source>
        <dbReference type="EMBL" id="GFD58285.1"/>
    </source>
</evidence>
<keyword evidence="1" id="KW-0695">RNA-directed DNA polymerase</keyword>
<protein>
    <submittedName>
        <fullName evidence="1">Putative reverse transcriptase domain-containing protein</fullName>
    </submittedName>
</protein>
<dbReference type="AlphaFoldDB" id="A0A699XEF8"/>
<reference evidence="1" key="1">
    <citation type="journal article" date="2019" name="Sci. Rep.">
        <title>Draft genome of Tanacetum cinerariifolium, the natural source of mosquito coil.</title>
        <authorList>
            <person name="Yamashiro T."/>
            <person name="Shiraishi A."/>
            <person name="Satake H."/>
            <person name="Nakayama K."/>
        </authorList>
    </citation>
    <scope>NUCLEOTIDE SEQUENCE</scope>
</reference>
<dbReference type="EMBL" id="BKCJ011851026">
    <property type="protein sequence ID" value="GFD58285.1"/>
    <property type="molecule type" value="Genomic_DNA"/>
</dbReference>
<gene>
    <name evidence="1" type="ORF">Tci_930254</name>
</gene>
<accession>A0A699XEF8</accession>
<dbReference type="GO" id="GO:0003964">
    <property type="term" value="F:RNA-directed DNA polymerase activity"/>
    <property type="evidence" value="ECO:0007669"/>
    <property type="project" value="UniProtKB-KW"/>
</dbReference>
<proteinExistence type="predicted"/>
<sequence length="30" mass="3476">MEFQVGDKVMLKVSPWKGVVQFGKREKLNP</sequence>
<keyword evidence="1" id="KW-0548">Nucleotidyltransferase</keyword>
<comment type="caution">
    <text evidence="1">The sequence shown here is derived from an EMBL/GenBank/DDBJ whole genome shotgun (WGS) entry which is preliminary data.</text>
</comment>
<feature type="non-terminal residue" evidence="1">
    <location>
        <position position="30"/>
    </location>
</feature>